<reference evidence="11 12" key="1">
    <citation type="journal article" date="2018" name="Nat. Ecol. Evol.">
        <title>Pezizomycetes genomes reveal the molecular basis of ectomycorrhizal truffle lifestyle.</title>
        <authorList>
            <person name="Murat C."/>
            <person name="Payen T."/>
            <person name="Noel B."/>
            <person name="Kuo A."/>
            <person name="Morin E."/>
            <person name="Chen J."/>
            <person name="Kohler A."/>
            <person name="Krizsan K."/>
            <person name="Balestrini R."/>
            <person name="Da Silva C."/>
            <person name="Montanini B."/>
            <person name="Hainaut M."/>
            <person name="Levati E."/>
            <person name="Barry K.W."/>
            <person name="Belfiori B."/>
            <person name="Cichocki N."/>
            <person name="Clum A."/>
            <person name="Dockter R.B."/>
            <person name="Fauchery L."/>
            <person name="Guy J."/>
            <person name="Iotti M."/>
            <person name="Le Tacon F."/>
            <person name="Lindquist E.A."/>
            <person name="Lipzen A."/>
            <person name="Malagnac F."/>
            <person name="Mello A."/>
            <person name="Molinier V."/>
            <person name="Miyauchi S."/>
            <person name="Poulain J."/>
            <person name="Riccioni C."/>
            <person name="Rubini A."/>
            <person name="Sitrit Y."/>
            <person name="Splivallo R."/>
            <person name="Traeger S."/>
            <person name="Wang M."/>
            <person name="Zifcakova L."/>
            <person name="Wipf D."/>
            <person name="Zambonelli A."/>
            <person name="Paolocci F."/>
            <person name="Nowrousian M."/>
            <person name="Ottonello S."/>
            <person name="Baldrian P."/>
            <person name="Spatafora J.W."/>
            <person name="Henrissat B."/>
            <person name="Nagy L.G."/>
            <person name="Aury J.M."/>
            <person name="Wincker P."/>
            <person name="Grigoriev I.V."/>
            <person name="Bonfante P."/>
            <person name="Martin F.M."/>
        </authorList>
    </citation>
    <scope>NUCLEOTIDE SEQUENCE [LARGE SCALE GENOMIC DNA]</scope>
    <source>
        <strain evidence="11 12">CCBAS932</strain>
    </source>
</reference>
<evidence type="ECO:0000313" key="12">
    <source>
        <dbReference type="Proteomes" id="UP000277580"/>
    </source>
</evidence>
<evidence type="ECO:0000256" key="9">
    <source>
        <dbReference type="SAM" id="MobiDB-lite"/>
    </source>
</evidence>
<protein>
    <recommendedName>
        <fullName evidence="10">C2H2-type domain-containing protein</fullName>
    </recommendedName>
</protein>
<comment type="subcellular location">
    <subcellularLocation>
        <location evidence="1">Nucleus</location>
    </subcellularLocation>
</comment>
<dbReference type="PROSITE" id="PS50157">
    <property type="entry name" value="ZINC_FINGER_C2H2_2"/>
    <property type="match status" value="2"/>
</dbReference>
<dbReference type="PROSITE" id="PS00028">
    <property type="entry name" value="ZINC_FINGER_C2H2_1"/>
    <property type="match status" value="2"/>
</dbReference>
<feature type="domain" description="C2H2-type" evidence="10">
    <location>
        <begin position="151"/>
        <end position="181"/>
    </location>
</feature>
<dbReference type="GO" id="GO:0000981">
    <property type="term" value="F:DNA-binding transcription factor activity, RNA polymerase II-specific"/>
    <property type="evidence" value="ECO:0007669"/>
    <property type="project" value="TreeGrafter"/>
</dbReference>
<gene>
    <name evidence="11" type="ORF">P167DRAFT_502732</name>
</gene>
<keyword evidence="5" id="KW-0862">Zinc</keyword>
<feature type="region of interest" description="Disordered" evidence="9">
    <location>
        <begin position="1"/>
        <end position="77"/>
    </location>
</feature>
<dbReference type="Gene3D" id="3.30.160.60">
    <property type="entry name" value="Classic Zinc Finger"/>
    <property type="match status" value="3"/>
</dbReference>
<dbReference type="GO" id="GO:0000978">
    <property type="term" value="F:RNA polymerase II cis-regulatory region sequence-specific DNA binding"/>
    <property type="evidence" value="ECO:0007669"/>
    <property type="project" value="TreeGrafter"/>
</dbReference>
<dbReference type="Proteomes" id="UP000277580">
    <property type="component" value="Unassembled WGS sequence"/>
</dbReference>
<evidence type="ECO:0000256" key="3">
    <source>
        <dbReference type="ARBA" id="ARBA00022737"/>
    </source>
</evidence>
<feature type="compositionally biased region" description="Low complexity" evidence="9">
    <location>
        <begin position="53"/>
        <end position="73"/>
    </location>
</feature>
<dbReference type="AlphaFoldDB" id="A0A3N4KWY8"/>
<dbReference type="PANTHER" id="PTHR45718">
    <property type="entry name" value="TRANSCRIPTIONAL ACTIVATOR CUBITUS INTERRUPTUS"/>
    <property type="match status" value="1"/>
</dbReference>
<keyword evidence="8" id="KW-0175">Coiled coil</keyword>
<dbReference type="InterPro" id="IPR013087">
    <property type="entry name" value="Znf_C2H2_type"/>
</dbReference>
<dbReference type="OrthoDB" id="3214149at2759"/>
<dbReference type="SMART" id="SM00355">
    <property type="entry name" value="ZnF_C2H2"/>
    <property type="match status" value="3"/>
</dbReference>
<accession>A0A3N4KWY8</accession>
<keyword evidence="3" id="KW-0677">Repeat</keyword>
<dbReference type="InterPro" id="IPR036236">
    <property type="entry name" value="Znf_C2H2_sf"/>
</dbReference>
<dbReference type="InParanoid" id="A0A3N4KWY8"/>
<evidence type="ECO:0000256" key="8">
    <source>
        <dbReference type="SAM" id="Coils"/>
    </source>
</evidence>
<dbReference type="FunFam" id="3.30.160.60:FF:000031">
    <property type="entry name" value="GLI family zinc finger 3"/>
    <property type="match status" value="1"/>
</dbReference>
<evidence type="ECO:0000256" key="1">
    <source>
        <dbReference type="ARBA" id="ARBA00004123"/>
    </source>
</evidence>
<feature type="domain" description="C2H2-type" evidence="10">
    <location>
        <begin position="118"/>
        <end position="150"/>
    </location>
</feature>
<dbReference type="STRING" id="1392247.A0A3N4KWY8"/>
<dbReference type="Pfam" id="PF00096">
    <property type="entry name" value="zf-C2H2"/>
    <property type="match status" value="1"/>
</dbReference>
<keyword evidence="6" id="KW-0539">Nucleus</keyword>
<dbReference type="PANTHER" id="PTHR45718:SF4">
    <property type="entry name" value="TRANSCRIPTIONAL ACTIVATOR CUBITUS INTERRUPTUS"/>
    <property type="match status" value="1"/>
</dbReference>
<evidence type="ECO:0000256" key="4">
    <source>
        <dbReference type="ARBA" id="ARBA00022771"/>
    </source>
</evidence>
<keyword evidence="4 7" id="KW-0863">Zinc-finger</keyword>
<name>A0A3N4KWY8_9PEZI</name>
<keyword evidence="12" id="KW-1185">Reference proteome</keyword>
<dbReference type="SUPFAM" id="SSF57667">
    <property type="entry name" value="beta-beta-alpha zinc fingers"/>
    <property type="match status" value="2"/>
</dbReference>
<feature type="coiled-coil region" evidence="8">
    <location>
        <begin position="245"/>
        <end position="272"/>
    </location>
</feature>
<evidence type="ECO:0000256" key="2">
    <source>
        <dbReference type="ARBA" id="ARBA00022723"/>
    </source>
</evidence>
<keyword evidence="2" id="KW-0479">Metal-binding</keyword>
<feature type="region of interest" description="Disordered" evidence="9">
    <location>
        <begin position="176"/>
        <end position="240"/>
    </location>
</feature>
<feature type="compositionally biased region" description="Low complexity" evidence="9">
    <location>
        <begin position="1"/>
        <end position="20"/>
    </location>
</feature>
<evidence type="ECO:0000256" key="7">
    <source>
        <dbReference type="PROSITE-ProRule" id="PRU00042"/>
    </source>
</evidence>
<dbReference type="FunFam" id="3.30.160.60:FF:000201">
    <property type="entry name" value="C2H2 finger domain protein (Gli3)"/>
    <property type="match status" value="1"/>
</dbReference>
<evidence type="ECO:0000259" key="10">
    <source>
        <dbReference type="PROSITE" id="PS50157"/>
    </source>
</evidence>
<sequence>MSSPASSSSFSALSSPMDSPTAASHPPHTPNKRHPSAGFSDHSPLLAHHHSPSHLTHLSDISSDTSGSVPGSPSDDDFDHAEQVTVCRWDGCDCDLGDMDALVKHIHDLHIGSRRAKYACEWDDCTRKGMAHASGYALRAHMRSHTKEKPFYCTLPECDRSFTRSDALAKHMRTVHETEALRPSDPIPKSHPNHPHNHRRDAARVPSTSPSASEDGSAGAEKNPWYQPEDGFDHDEDTRPPRELMRLLKRKLAWAEQSREELKGTLEGLEKRRRRGWVRKEVLLDRVIECEIGVEEAKELNLDLGVPGEEQ</sequence>
<dbReference type="GO" id="GO:0008270">
    <property type="term" value="F:zinc ion binding"/>
    <property type="evidence" value="ECO:0007669"/>
    <property type="project" value="UniProtKB-KW"/>
</dbReference>
<dbReference type="EMBL" id="ML119115">
    <property type="protein sequence ID" value="RPB15036.1"/>
    <property type="molecule type" value="Genomic_DNA"/>
</dbReference>
<feature type="compositionally biased region" description="Basic residues" evidence="9">
    <location>
        <begin position="191"/>
        <end position="201"/>
    </location>
</feature>
<organism evidence="11 12">
    <name type="scientific">Morchella conica CCBAS932</name>
    <dbReference type="NCBI Taxonomy" id="1392247"/>
    <lineage>
        <taxon>Eukaryota</taxon>
        <taxon>Fungi</taxon>
        <taxon>Dikarya</taxon>
        <taxon>Ascomycota</taxon>
        <taxon>Pezizomycotina</taxon>
        <taxon>Pezizomycetes</taxon>
        <taxon>Pezizales</taxon>
        <taxon>Morchellaceae</taxon>
        <taxon>Morchella</taxon>
    </lineage>
</organism>
<dbReference type="InterPro" id="IPR043359">
    <property type="entry name" value="GLI-like"/>
</dbReference>
<dbReference type="Pfam" id="PF23561">
    <property type="entry name" value="zf-C2H2_15"/>
    <property type="match status" value="1"/>
</dbReference>
<dbReference type="GO" id="GO:0005634">
    <property type="term" value="C:nucleus"/>
    <property type="evidence" value="ECO:0007669"/>
    <property type="project" value="UniProtKB-SubCell"/>
</dbReference>
<proteinExistence type="predicted"/>
<evidence type="ECO:0000313" key="11">
    <source>
        <dbReference type="EMBL" id="RPB15036.1"/>
    </source>
</evidence>
<dbReference type="InterPro" id="IPR056436">
    <property type="entry name" value="Znf-C2H2_ZIC1-5/GLI1-3-like"/>
</dbReference>
<evidence type="ECO:0000256" key="6">
    <source>
        <dbReference type="ARBA" id="ARBA00023242"/>
    </source>
</evidence>
<evidence type="ECO:0000256" key="5">
    <source>
        <dbReference type="ARBA" id="ARBA00022833"/>
    </source>
</evidence>